<proteinExistence type="predicted"/>
<evidence type="ECO:0000313" key="1">
    <source>
        <dbReference type="EMBL" id="TWU45122.1"/>
    </source>
</evidence>
<comment type="caution">
    <text evidence="1">The sequence shown here is derived from an EMBL/GenBank/DDBJ whole genome shotgun (WGS) entry which is preliminary data.</text>
</comment>
<dbReference type="EMBL" id="SJPY01000001">
    <property type="protein sequence ID" value="TWU45122.1"/>
    <property type="molecule type" value="Genomic_DNA"/>
</dbReference>
<evidence type="ECO:0000313" key="2">
    <source>
        <dbReference type="Proteomes" id="UP000315471"/>
    </source>
</evidence>
<name>A0A5C6E828_9BACT</name>
<dbReference type="RefSeq" id="WP_261343810.1">
    <property type="nucleotide sequence ID" value="NZ_SJPY01000001.1"/>
</dbReference>
<protein>
    <submittedName>
        <fullName evidence="1">Uncharacterized protein</fullName>
    </submittedName>
</protein>
<sequence>MNQVKTERTALPVDESLDPEVISFRAQFDEKSPLDELVREGAR</sequence>
<reference evidence="1 2" key="1">
    <citation type="submission" date="2019-02" db="EMBL/GenBank/DDBJ databases">
        <title>Deep-cultivation of Planctomycetes and their phenomic and genomic characterization uncovers novel biology.</title>
        <authorList>
            <person name="Wiegand S."/>
            <person name="Jogler M."/>
            <person name="Boedeker C."/>
            <person name="Pinto D."/>
            <person name="Vollmers J."/>
            <person name="Rivas-Marin E."/>
            <person name="Kohn T."/>
            <person name="Peeters S.H."/>
            <person name="Heuer A."/>
            <person name="Rast P."/>
            <person name="Oberbeckmann S."/>
            <person name="Bunk B."/>
            <person name="Jeske O."/>
            <person name="Meyerdierks A."/>
            <person name="Storesund J.E."/>
            <person name="Kallscheuer N."/>
            <person name="Luecker S."/>
            <person name="Lage O.M."/>
            <person name="Pohl T."/>
            <person name="Merkel B.J."/>
            <person name="Hornburger P."/>
            <person name="Mueller R.-W."/>
            <person name="Bruemmer F."/>
            <person name="Labrenz M."/>
            <person name="Spormann A.M."/>
            <person name="Op Den Camp H."/>
            <person name="Overmann J."/>
            <person name="Amann R."/>
            <person name="Jetten M.S.M."/>
            <person name="Mascher T."/>
            <person name="Medema M.H."/>
            <person name="Devos D.P."/>
            <person name="Kaster A.-K."/>
            <person name="Ovreas L."/>
            <person name="Rohde M."/>
            <person name="Galperin M.Y."/>
            <person name="Jogler C."/>
        </authorList>
    </citation>
    <scope>NUCLEOTIDE SEQUENCE [LARGE SCALE GENOMIC DNA]</scope>
    <source>
        <strain evidence="1 2">Q31b</strain>
    </source>
</reference>
<dbReference type="AlphaFoldDB" id="A0A5C6E828"/>
<gene>
    <name evidence="1" type="ORF">Q31b_02930</name>
</gene>
<accession>A0A5C6E828</accession>
<organism evidence="1 2">
    <name type="scientific">Novipirellula aureliae</name>
    <dbReference type="NCBI Taxonomy" id="2527966"/>
    <lineage>
        <taxon>Bacteria</taxon>
        <taxon>Pseudomonadati</taxon>
        <taxon>Planctomycetota</taxon>
        <taxon>Planctomycetia</taxon>
        <taxon>Pirellulales</taxon>
        <taxon>Pirellulaceae</taxon>
        <taxon>Novipirellula</taxon>
    </lineage>
</organism>
<dbReference type="Proteomes" id="UP000315471">
    <property type="component" value="Unassembled WGS sequence"/>
</dbReference>
<keyword evidence="2" id="KW-1185">Reference proteome</keyword>